<proteinExistence type="predicted"/>
<feature type="non-terminal residue" evidence="1">
    <location>
        <position position="1"/>
    </location>
</feature>
<keyword evidence="2" id="KW-1185">Reference proteome</keyword>
<reference evidence="1" key="1">
    <citation type="submission" date="2019-10" db="EMBL/GenBank/DDBJ databases">
        <authorList>
            <consortium name="DOE Joint Genome Institute"/>
            <person name="Kuo A."/>
            <person name="Miyauchi S."/>
            <person name="Kiss E."/>
            <person name="Drula E."/>
            <person name="Kohler A."/>
            <person name="Sanchez-Garcia M."/>
            <person name="Andreopoulos B."/>
            <person name="Barry K.W."/>
            <person name="Bonito G."/>
            <person name="Buee M."/>
            <person name="Carver A."/>
            <person name="Chen C."/>
            <person name="Cichocki N."/>
            <person name="Clum A."/>
            <person name="Culley D."/>
            <person name="Crous P.W."/>
            <person name="Fauchery L."/>
            <person name="Girlanda M."/>
            <person name="Hayes R."/>
            <person name="Keri Z."/>
            <person name="LaButti K."/>
            <person name="Lipzen A."/>
            <person name="Lombard V."/>
            <person name="Magnuson J."/>
            <person name="Maillard F."/>
            <person name="Morin E."/>
            <person name="Murat C."/>
            <person name="Nolan M."/>
            <person name="Ohm R."/>
            <person name="Pangilinan J."/>
            <person name="Pereira M."/>
            <person name="Perotto S."/>
            <person name="Peter M."/>
            <person name="Riley R."/>
            <person name="Sitrit Y."/>
            <person name="Stielow B."/>
            <person name="Szollosi G."/>
            <person name="Zifcakova L."/>
            <person name="Stursova M."/>
            <person name="Spatafora J.W."/>
            <person name="Tedersoo L."/>
            <person name="Vaario L.-M."/>
            <person name="Yamada A."/>
            <person name="Yan M."/>
            <person name="Wang P."/>
            <person name="Xu J."/>
            <person name="Bruns T."/>
            <person name="Baldrian P."/>
            <person name="Vilgalys R."/>
            <person name="Henrissat B."/>
            <person name="Grigoriev I.V."/>
            <person name="Hibbett D."/>
            <person name="Nagy L.G."/>
            <person name="Martin F.M."/>
        </authorList>
    </citation>
    <scope>NUCLEOTIDE SEQUENCE</scope>
    <source>
        <strain evidence="1">Prilba</strain>
    </source>
</reference>
<sequence length="181" mass="20848">KALVRDSFQCIVTGSYDWQSVNQSHELEQEVCDSHSQICYSECAHILPANDIDAKHYDASFWTIIKCFDHQDLFEKLISDGIHALDNVMTFSYDIYMMFNTLKLWFEAIENTYMIQAAKSYYLDKCKANPITLTTQYPNLPLPNPTYLRIHAACCRVAYLSGIAEYMEETLDGLDNIEVLS</sequence>
<evidence type="ECO:0000313" key="1">
    <source>
        <dbReference type="EMBL" id="KAF8486285.1"/>
    </source>
</evidence>
<comment type="caution">
    <text evidence="1">The sequence shown here is derived from an EMBL/GenBank/DDBJ whole genome shotgun (WGS) entry which is preliminary data.</text>
</comment>
<name>A0A9P5TDB7_9AGAM</name>
<dbReference type="AlphaFoldDB" id="A0A9P5TDB7"/>
<dbReference type="EMBL" id="WHVB01000002">
    <property type="protein sequence ID" value="KAF8486285.1"/>
    <property type="molecule type" value="Genomic_DNA"/>
</dbReference>
<accession>A0A9P5TDB7</accession>
<reference evidence="1" key="2">
    <citation type="journal article" date="2020" name="Nat. Commun.">
        <title>Large-scale genome sequencing of mycorrhizal fungi provides insights into the early evolution of symbiotic traits.</title>
        <authorList>
            <person name="Miyauchi S."/>
            <person name="Kiss E."/>
            <person name="Kuo A."/>
            <person name="Drula E."/>
            <person name="Kohler A."/>
            <person name="Sanchez-Garcia M."/>
            <person name="Morin E."/>
            <person name="Andreopoulos B."/>
            <person name="Barry K.W."/>
            <person name="Bonito G."/>
            <person name="Buee M."/>
            <person name="Carver A."/>
            <person name="Chen C."/>
            <person name="Cichocki N."/>
            <person name="Clum A."/>
            <person name="Culley D."/>
            <person name="Crous P.W."/>
            <person name="Fauchery L."/>
            <person name="Girlanda M."/>
            <person name="Hayes R.D."/>
            <person name="Keri Z."/>
            <person name="LaButti K."/>
            <person name="Lipzen A."/>
            <person name="Lombard V."/>
            <person name="Magnuson J."/>
            <person name="Maillard F."/>
            <person name="Murat C."/>
            <person name="Nolan M."/>
            <person name="Ohm R.A."/>
            <person name="Pangilinan J."/>
            <person name="Pereira M.F."/>
            <person name="Perotto S."/>
            <person name="Peter M."/>
            <person name="Pfister S."/>
            <person name="Riley R."/>
            <person name="Sitrit Y."/>
            <person name="Stielow J.B."/>
            <person name="Szollosi G."/>
            <person name="Zifcakova L."/>
            <person name="Stursova M."/>
            <person name="Spatafora J.W."/>
            <person name="Tedersoo L."/>
            <person name="Vaario L.M."/>
            <person name="Yamada A."/>
            <person name="Yan M."/>
            <person name="Wang P."/>
            <person name="Xu J."/>
            <person name="Bruns T."/>
            <person name="Baldrian P."/>
            <person name="Vilgalys R."/>
            <person name="Dunand C."/>
            <person name="Henrissat B."/>
            <person name="Grigoriev I.V."/>
            <person name="Hibbett D."/>
            <person name="Nagy L.G."/>
            <person name="Martin F.M."/>
        </authorList>
    </citation>
    <scope>NUCLEOTIDE SEQUENCE</scope>
    <source>
        <strain evidence="1">Prilba</strain>
    </source>
</reference>
<evidence type="ECO:0000313" key="2">
    <source>
        <dbReference type="Proteomes" id="UP000759537"/>
    </source>
</evidence>
<protein>
    <recommendedName>
        <fullName evidence="3">HNH nuclease domain-containing protein</fullName>
    </recommendedName>
</protein>
<dbReference type="Proteomes" id="UP000759537">
    <property type="component" value="Unassembled WGS sequence"/>
</dbReference>
<dbReference type="OrthoDB" id="2104739at2759"/>
<evidence type="ECO:0008006" key="3">
    <source>
        <dbReference type="Google" id="ProtNLM"/>
    </source>
</evidence>
<organism evidence="1 2">
    <name type="scientific">Russula ochroleuca</name>
    <dbReference type="NCBI Taxonomy" id="152965"/>
    <lineage>
        <taxon>Eukaryota</taxon>
        <taxon>Fungi</taxon>
        <taxon>Dikarya</taxon>
        <taxon>Basidiomycota</taxon>
        <taxon>Agaricomycotina</taxon>
        <taxon>Agaricomycetes</taxon>
        <taxon>Russulales</taxon>
        <taxon>Russulaceae</taxon>
        <taxon>Russula</taxon>
    </lineage>
</organism>
<gene>
    <name evidence="1" type="ORF">DFH94DRAFT_809447</name>
</gene>
<feature type="non-terminal residue" evidence="1">
    <location>
        <position position="181"/>
    </location>
</feature>